<feature type="non-terminal residue" evidence="4">
    <location>
        <position position="2623"/>
    </location>
</feature>
<feature type="region of interest" description="Disordered" evidence="1">
    <location>
        <begin position="831"/>
        <end position="924"/>
    </location>
</feature>
<keyword evidence="3" id="KW-0732">Signal</keyword>
<feature type="transmembrane region" description="Helical" evidence="2">
    <location>
        <begin position="80"/>
        <end position="103"/>
    </location>
</feature>
<feature type="compositionally biased region" description="Low complexity" evidence="1">
    <location>
        <begin position="1642"/>
        <end position="1653"/>
    </location>
</feature>
<comment type="caution">
    <text evidence="4">The sequence shown here is derived from an EMBL/GenBank/DDBJ whole genome shotgun (WGS) entry which is preliminary data.</text>
</comment>
<evidence type="ECO:0000256" key="3">
    <source>
        <dbReference type="SAM" id="SignalP"/>
    </source>
</evidence>
<feature type="compositionally biased region" description="Basic and acidic residues" evidence="1">
    <location>
        <begin position="867"/>
        <end position="887"/>
    </location>
</feature>
<keyword evidence="5" id="KW-1185">Reference proteome</keyword>
<organism evidence="4 5">
    <name type="scientific">Durusdinium trenchii</name>
    <dbReference type="NCBI Taxonomy" id="1381693"/>
    <lineage>
        <taxon>Eukaryota</taxon>
        <taxon>Sar</taxon>
        <taxon>Alveolata</taxon>
        <taxon>Dinophyceae</taxon>
        <taxon>Suessiales</taxon>
        <taxon>Symbiodiniaceae</taxon>
        <taxon>Durusdinium</taxon>
    </lineage>
</organism>
<protein>
    <submittedName>
        <fullName evidence="4">Uncharacterized protein</fullName>
    </submittedName>
</protein>
<feature type="compositionally biased region" description="Low complexity" evidence="1">
    <location>
        <begin position="832"/>
        <end position="843"/>
    </location>
</feature>
<feature type="chain" id="PRO_5046497274" evidence="3">
    <location>
        <begin position="18"/>
        <end position="2623"/>
    </location>
</feature>
<dbReference type="EMBL" id="CAXAMN010014880">
    <property type="protein sequence ID" value="CAK9044499.1"/>
    <property type="molecule type" value="Genomic_DNA"/>
</dbReference>
<feature type="compositionally biased region" description="Polar residues" evidence="1">
    <location>
        <begin position="1827"/>
        <end position="1842"/>
    </location>
</feature>
<evidence type="ECO:0000256" key="2">
    <source>
        <dbReference type="SAM" id="Phobius"/>
    </source>
</evidence>
<feature type="region of interest" description="Disordered" evidence="1">
    <location>
        <begin position="496"/>
        <end position="601"/>
    </location>
</feature>
<keyword evidence="2" id="KW-0812">Transmembrane</keyword>
<name>A0ABP0M2U0_9DINO</name>
<keyword evidence="2" id="KW-1133">Transmembrane helix</keyword>
<evidence type="ECO:0000313" key="4">
    <source>
        <dbReference type="EMBL" id="CAK9044499.1"/>
    </source>
</evidence>
<reference evidence="4 5" key="1">
    <citation type="submission" date="2024-02" db="EMBL/GenBank/DDBJ databases">
        <authorList>
            <person name="Chen Y."/>
            <person name="Shah S."/>
            <person name="Dougan E. K."/>
            <person name="Thang M."/>
            <person name="Chan C."/>
        </authorList>
    </citation>
    <scope>NUCLEOTIDE SEQUENCE [LARGE SCALE GENOMIC DNA]</scope>
</reference>
<dbReference type="Proteomes" id="UP001642484">
    <property type="component" value="Unassembled WGS sequence"/>
</dbReference>
<feature type="region of interest" description="Disordered" evidence="1">
    <location>
        <begin position="1636"/>
        <end position="1661"/>
    </location>
</feature>
<feature type="transmembrane region" description="Helical" evidence="2">
    <location>
        <begin position="115"/>
        <end position="136"/>
    </location>
</feature>
<accession>A0ABP0M2U0</accession>
<evidence type="ECO:0000313" key="5">
    <source>
        <dbReference type="Proteomes" id="UP001642484"/>
    </source>
</evidence>
<feature type="compositionally biased region" description="Low complexity" evidence="1">
    <location>
        <begin position="532"/>
        <end position="552"/>
    </location>
</feature>
<proteinExistence type="predicted"/>
<feature type="compositionally biased region" description="Basic and acidic residues" evidence="1">
    <location>
        <begin position="910"/>
        <end position="924"/>
    </location>
</feature>
<evidence type="ECO:0000256" key="1">
    <source>
        <dbReference type="SAM" id="MobiDB-lite"/>
    </source>
</evidence>
<sequence length="2623" mass="292459">MWWLRLVVISTTAVSHGWWAGPEGPLDAEPPEERTGWRQHLREWLPGGERQLNATEEWFLGLASWGRELEGASTWGSWDVALWMIVDTLFGMIGWALFGSAWTKVRTGCRRLLQVLVVLGLCLVAHYVWAVCYPVVSLLIRACMAMAWLLRKVLRGVGAFAFWFQRVTGGSPEASEAEFVGPATGRTPETSQLRAFKRSGEQRKYMVVKRGEDAAVFAIGTDSQSIKTHGLYVPVECNTIRGSPALVRRLRDVEKVHLCRNEACTEEGGEHFAVYGLVRKNDPERFQMAQAREGARKVTQDFWAWLKGSPLTEGTSQLMHRIRELGSESEQEEEHLVCCGSLVTWRGPDGVMQCLANRPCGARAQHFGQLLQDDVPTQCGAVALCGEHATQYLTRRYPDKCSVTFCKRFGNKLQHGVVWCSEGAGSLLEEFFEIFAAGKADGLREDQARKRLGADRLLPPGDLLRQLVGEAENEQAQGRRGLSRFLTTWRKELAKLERPRGDGEGCSDWSMVEGGSQTTTPGDTPEKDGDRATSLPLASSLRASASRTRPTLEPAPPPGLAEGGQQVPQVEEKRGDGLRVAPPGIYRPDTRAGARTDSGASAEPVAQIAKAIQHQTAELASLVRQQTEGTGGQPPGTIRGLNKQSEELVFLLRACGQYQVRVGEGEHGQALANALLSAQVGASTKLRAAGFRQRMSTRLAVGIAGPYWGTQEKYGLGAADFLSYTDAELDQFASEVKVMKNTDQRPPPPSRFDEWTARVRRQTDVWCLVYGEEWRAVRTNALNLLSEWHLSHPHRWPLAIVIDIWEEIHWRFLEELKDVLRNLKKEIAEKQSASLSSSSTHYSLDQTDKPGGLKRMKLESPDTVTTKIKDIRSKMRVEKTDKIQDGKKRSKAGSTPAAAGTESGEQEATEDGRAGGEGPKVRFWDVPEEFEVDYTKGEDLKEVIQGPDYAWHQDVHRDLPPHRGREGASAPREAKHLVQKAQELGKSPALQALEGSTDDLYAWAAARVAREPGVELSSLLQEMATYGMGELAREAAELLEQREGTKAGSARLVVRDTLWADGQPGQGSVELDGTTWRLWDYQEDIMMTEDLAALLHLPEVSIEWRQCVTITMAAMVEWKEKGRRPSVEQVQTRAQTLRLEQTRLAVDAANTIGEAEEVVAAVEHEVRTYIHDLTTAHHEKDFRSLAVFPLEALADCRLVVFRADYRGGLVVECIIGSNWIDGGWTTFAMIWKGHMALLEPPDGYDLERFLAREDPQTTPAMGFTFFWHARHDQPPTAPGKIFCRLCKAGRKAGESHNAPRHSCLSYTAATAGGTMDIHHDHNVIRAVYEHPHDKQGYRAHFDLSRKDVHHKFLEEVRKGPSNVHWIAAPCTSYCDWQQKNGGTRTFECPEGTGQGPLAATEAMGNVLSAHAAELFEASLDSGAFPLVESSGVSGRYPKQWDLPCWKRILNRPDVEYVDLPMCAFGLGPPDEPDHFYVHKTRVVFPLHPPLRRALRRVVFGVKAETTEEVRVPYYPAEMAEIVKVPYYPAEMAETLAETAEMTYPEEMAEVSYEATNLTEMAENPYQAERAEVAAYLLETAELLKERTARAMACWNRPGDPYAMETDEKFIRGGRKSTRVDYPYGLSRAERYRLAVEKGKGKGASSRGAAGAQGDPDRGGEEVMQGVWADPVGPSTSVDYHRTSPTGPGDRWGPPQRWHYNPSRRQLWRVHDERRMTLYVPSEMGLPTPLAHLTNERVTHLREGANQVVITDDWRAVGEADPGYGRWTGVTVFTIQEMPVVDDEEIPCEDDWEWGEDEDEGPDPGEGDEPESGLSVRVESGPTAYAGSGSQEGPGSAYQAPTTAARQAAEDYVRAIEQDFHNTPMGWAAVLRAGNKLVEVAGGVRQAAESLWEVREKAGMMNLAQVDDPELDRVLHPHLLEYLRDVRRYGMAVQKLKPDRSVSDEVRVVHDQRTINYGTNKFLHPPALQPTHSQIAKRILWAKGRCPGLPVLLSKKDISGAFRLLWVAPEDVELFAGELPWNPRKAFPNATEEEVNLDGIPAGDITVIYLVSSFGPWVSAEVFEHGIRTLLGNKAVNEEKDKVEGAFKTSQTVWGVIMCTEDETATLPERRIQKGAVLLADSCFDYGSKEVTLKQLQQFQGILTGWASIVKGLVNELKAADKFLAGRDGHQRVTPRLRGEGSQAWEADRAWEDLWELFEVCRWLSARTDRWESFATGLRSMLPTMERLSLPGEWEKVIWVSSDAAPSMVGAIDWTNRQVTRLPTGTLKAWASRALSDFEIADQETDLVIHLGEMLSFVAFACAAGDLWKGAVVAYGGDNTIVKNWLQSRKSNTRGGRILIRALNLAEMKTSSPGAPRRNSMTSWGRKAFALEDSARYGVCFLWGPEREDDRALQLQLRERRVSKQIQRELEIPWKAFAVKEGPPPGRWLRDFEALGGALGAAEDVGDRPVLLCATLGVDYKGKHMEQYLHSLQREGARLGLVEGPGRVNWERGQRHCESRGWGYGIVDFITTENGEALTRRRRCLVVNPHGALPEAWEEFLVRAMGPAPMSSLLKPKEHHELCWTKPLRLELESGIPRDRMLPQPAGHVWWGEEREVIHGIGGPGRWPLLSEDGGSLQGYYVYD</sequence>
<gene>
    <name evidence="4" type="ORF">CCMP2556_LOCUS23407</name>
</gene>
<feature type="signal peptide" evidence="3">
    <location>
        <begin position="1"/>
        <end position="17"/>
    </location>
</feature>
<feature type="region of interest" description="Disordered" evidence="1">
    <location>
        <begin position="1791"/>
        <end position="1842"/>
    </location>
</feature>
<keyword evidence="2" id="KW-0472">Membrane</keyword>
<feature type="compositionally biased region" description="Acidic residues" evidence="1">
    <location>
        <begin position="1791"/>
        <end position="1810"/>
    </location>
</feature>